<dbReference type="AlphaFoldDB" id="A0A9W3SIE2"/>
<sequence>MEHHSIEEHQILQTNKKWSHLTQNQKNLIAEWLREEYRSFIMMYLRKPKRYEEEYIVDSVMERIHARGIWIPYGEVKAYFACKKGKWYRKLENEFEDRRKEEEQKMMLQKEERGILFV</sequence>
<evidence type="ECO:0000313" key="2">
    <source>
        <dbReference type="Proteomes" id="UP000092743"/>
    </source>
</evidence>
<organism evidence="1 2">
    <name type="scientific">Bacillus thuringiensis</name>
    <dbReference type="NCBI Taxonomy" id="1428"/>
    <lineage>
        <taxon>Bacteria</taxon>
        <taxon>Bacillati</taxon>
        <taxon>Bacillota</taxon>
        <taxon>Bacilli</taxon>
        <taxon>Bacillales</taxon>
        <taxon>Bacillaceae</taxon>
        <taxon>Bacillus</taxon>
        <taxon>Bacillus cereus group</taxon>
    </lineage>
</organism>
<dbReference type="EMBL" id="CP015352">
    <property type="protein sequence ID" value="ANS51789.1"/>
    <property type="molecule type" value="Genomic_DNA"/>
</dbReference>
<evidence type="ECO:0000313" key="1">
    <source>
        <dbReference type="EMBL" id="ANS51789.1"/>
    </source>
</evidence>
<accession>A0A9W3SIE2</accession>
<name>A0A9W3SIE2_BACTU</name>
<gene>
    <name evidence="1" type="ORF">BT246_64970</name>
</gene>
<geneLocation type="plasmid" evidence="1 2">
    <name>p142098</name>
</geneLocation>
<dbReference type="RefSeq" id="WP_065486322.1">
    <property type="nucleotide sequence ID" value="NZ_CP015352.1"/>
</dbReference>
<keyword evidence="1" id="KW-0614">Plasmid</keyword>
<proteinExistence type="predicted"/>
<dbReference type="Proteomes" id="UP000092743">
    <property type="component" value="Plasmid p142098"/>
</dbReference>
<reference evidence="1 2" key="1">
    <citation type="submission" date="2016-04" db="EMBL/GenBank/DDBJ databases">
        <title>High quality genome of the nematocidal Bacillus thuringiensis MYBT18246.</title>
        <authorList>
            <person name="Hollensteiner J."/>
            <person name="Poehlein A."/>
            <person name="Sproeer C."/>
            <person name="Bunk B."/>
            <person name="Rosenstiel P."/>
            <person name="Schulenburg H."/>
            <person name="Liesegang H."/>
        </authorList>
    </citation>
    <scope>NUCLEOTIDE SEQUENCE [LARGE SCALE GENOMIC DNA]</scope>
    <source>
        <strain evidence="1 2">MYBT18246</strain>
        <plasmid evidence="1 2">p142098</plasmid>
    </source>
</reference>
<protein>
    <submittedName>
        <fullName evidence="1">Uncharacterized protein</fullName>
    </submittedName>
</protein>